<evidence type="ECO:0000313" key="4">
    <source>
        <dbReference type="Proteomes" id="UP000009170"/>
    </source>
</evidence>
<gene>
    <name evidence="3" type="ORF">BE221DRAFT_206228</name>
    <name evidence="2" type="ORF">OT_ostta14g03070</name>
</gene>
<evidence type="ECO:0000313" key="2">
    <source>
        <dbReference type="EMBL" id="CAL57098.1"/>
    </source>
</evidence>
<reference evidence="2" key="2">
    <citation type="journal article" date="2014" name="BMC Genomics">
        <title>An improved genome of the model marine alga Ostreococcus tauri unfolds by assessing Illumina de novo assemblies.</title>
        <authorList>
            <person name="Blanc-Mathieu R."/>
            <person name="Verhelst B."/>
            <person name="Derelle E."/>
            <person name="Rombauts S."/>
            <person name="Bouget F.Y."/>
            <person name="Carre I."/>
            <person name="Chateau A."/>
            <person name="Eyre-Walker A."/>
            <person name="Grimsley N."/>
            <person name="Moreau H."/>
            <person name="Piegu B."/>
            <person name="Rivals E."/>
            <person name="Schackwitz W."/>
            <person name="Van de Peer Y."/>
            <person name="Piganeau G."/>
        </authorList>
    </citation>
    <scope>NUCLEOTIDE SEQUENCE</scope>
    <source>
        <strain evidence="2">RCC4221</strain>
    </source>
</reference>
<organism evidence="2 4">
    <name type="scientific">Ostreococcus tauri</name>
    <name type="common">Marine green alga</name>
    <dbReference type="NCBI Taxonomy" id="70448"/>
    <lineage>
        <taxon>Eukaryota</taxon>
        <taxon>Viridiplantae</taxon>
        <taxon>Chlorophyta</taxon>
        <taxon>Mamiellophyceae</taxon>
        <taxon>Mamiellales</taxon>
        <taxon>Bathycoccaceae</taxon>
        <taxon>Ostreococcus</taxon>
    </lineage>
</organism>
<dbReference type="OrthoDB" id="10467319at2759"/>
<feature type="region of interest" description="Disordered" evidence="1">
    <location>
        <begin position="235"/>
        <end position="262"/>
    </location>
</feature>
<reference evidence="2 4" key="1">
    <citation type="journal article" date="2006" name="Proc. Natl. Acad. Sci. U.S.A.">
        <title>Genome analysis of the smallest free-living eukaryote Ostreococcus tauri unveils many unique features.</title>
        <authorList>
            <person name="Derelle E."/>
            <person name="Ferraz C."/>
            <person name="Rombauts S."/>
            <person name="Rouze P."/>
            <person name="Worden A.Z."/>
            <person name="Robbens S."/>
            <person name="Partensky F."/>
            <person name="Degroeve S."/>
            <person name="Echeynie S."/>
            <person name="Cooke R."/>
            <person name="Saeys Y."/>
            <person name="Wuyts J."/>
            <person name="Jabbari K."/>
            <person name="Bowler C."/>
            <person name="Panaud O."/>
            <person name="Piegu B."/>
            <person name="Ball S.G."/>
            <person name="Ral J.-P."/>
            <person name="Bouget F.-Y."/>
            <person name="Piganeau G."/>
            <person name="De Baets B."/>
            <person name="Picard A."/>
            <person name="Delseny M."/>
            <person name="Demaille J."/>
            <person name="Van de Peer Y."/>
            <person name="Moreau H."/>
        </authorList>
    </citation>
    <scope>NUCLEOTIDE SEQUENCE [LARGE SCALE GENOMIC DNA]</scope>
    <source>
        <strain evidence="2 4">OTTH0595</strain>
    </source>
</reference>
<dbReference type="EMBL" id="KZ155785">
    <property type="protein sequence ID" value="OUS46106.1"/>
    <property type="molecule type" value="Genomic_DNA"/>
</dbReference>
<dbReference type="GeneID" id="9837827"/>
<reference evidence="3" key="3">
    <citation type="submission" date="2017-04" db="EMBL/GenBank/DDBJ databases">
        <title>Population genomics of picophytoplankton unveils novel chromosome hypervariability.</title>
        <authorList>
            <consortium name="DOE Joint Genome Institute"/>
            <person name="Blanc-Mathieu R."/>
            <person name="Krasovec M."/>
            <person name="Hebrard M."/>
            <person name="Yau S."/>
            <person name="Desgranges E."/>
            <person name="Martin J."/>
            <person name="Schackwitz W."/>
            <person name="Kuo A."/>
            <person name="Salin G."/>
            <person name="Donnadieu C."/>
            <person name="Desdevises Y."/>
            <person name="Sanchez-Ferandin S."/>
            <person name="Moreau H."/>
            <person name="Rivals E."/>
            <person name="Grigoriev I.V."/>
            <person name="Grimsley N."/>
            <person name="Eyre-Walker A."/>
            <person name="Piganeau G."/>
        </authorList>
    </citation>
    <scope>NUCLEOTIDE SEQUENCE [LARGE SCALE GENOMIC DNA]</scope>
    <source>
        <strain evidence="3">RCC 1115</strain>
    </source>
</reference>
<dbReference type="RefSeq" id="XP_003083143.1">
    <property type="nucleotide sequence ID" value="XM_003083095.1"/>
</dbReference>
<accession>Q00VL0</accession>
<dbReference type="AlphaFoldDB" id="Q00VL0"/>
<protein>
    <submittedName>
        <fullName evidence="2">Unnamed product</fullName>
    </submittedName>
</protein>
<dbReference type="InParanoid" id="Q00VL0"/>
<dbReference type="Proteomes" id="UP000195557">
    <property type="component" value="Unassembled WGS sequence"/>
</dbReference>
<dbReference type="OMA" id="EMSDHAV"/>
<feature type="region of interest" description="Disordered" evidence="1">
    <location>
        <begin position="291"/>
        <end position="333"/>
    </location>
</feature>
<evidence type="ECO:0000313" key="3">
    <source>
        <dbReference type="EMBL" id="OUS46106.1"/>
    </source>
</evidence>
<feature type="region of interest" description="Disordered" evidence="1">
    <location>
        <begin position="1"/>
        <end position="23"/>
    </location>
</feature>
<keyword evidence="4" id="KW-1185">Reference proteome</keyword>
<evidence type="ECO:0000256" key="1">
    <source>
        <dbReference type="SAM" id="MobiDB-lite"/>
    </source>
</evidence>
<name>Q00VL0_OSTTA</name>
<accession>A0A1Y5I9C7</accession>
<accession>A0A454XJZ5</accession>
<dbReference type="Proteomes" id="UP000009170">
    <property type="component" value="Unassembled WGS sequence"/>
</dbReference>
<dbReference type="KEGG" id="ota:OT_ostta14g03070"/>
<proteinExistence type="predicted"/>
<sequence>MFRDEKKTQYQSLMTATEQEEAVDDMERAIDDAPRGGANQMSSPSRANPAFGGSSNDYEAFESVPLRGAGRSLAQRATAHLKSLKKTLKNAFSDSNTAGTSPSATRSTYSNTAFEDTVVGSPRAGQMLSRHHARSRSIDLRYVLDELEDTLEGASTAALLLKEIRESGGDLDADTEMNDALDLELSDVCKAHRAHLMQVLEMSDHAVSLSEDQLGRLLAMVEKLNIALNTVKSDIPAENHSQDPNSSAPVPIPSGRPSLGSSRIECATTEAEEEAMIAQAIAASLKLKDGEVKENEQNGSTPAVGSNALPAPSMGANGGTKTNEELLGNLIDI</sequence>
<dbReference type="EMBL" id="CAID01000014">
    <property type="protein sequence ID" value="CAL57098.1"/>
    <property type="molecule type" value="Genomic_DNA"/>
</dbReference>